<dbReference type="EC" id="2.3.1.12" evidence="1"/>
<accession>A0ACB8V084</accession>
<sequence length="287" mass="31250">FQNSPTVTSEQTLPLYPSVAQLIHENQIPDSEIPKISATGPKGRLLKGDVLSYIGTIPSDYPSSLSSRLSKLTHLDLSNIKPAALPAPASAPPKEQEKVTPTADALPLPVEDIESRLALPISLSRVLRVQKRVRSAIGVNIPLATFVERATEIANDELPVTRCRTGREMADQIFDEIVGIRRSSTNEPPPTSTGDYFPDIISASDLNSEPESLLKPEADIIDILSGKLSTKNIVRRQQGEKISAAEGDGETSVFSITVPNEEKLRGQVFLARMQVVLEDEPEKLVML</sequence>
<feature type="non-terminal residue" evidence="1">
    <location>
        <position position="1"/>
    </location>
</feature>
<dbReference type="EMBL" id="JALBCA010000024">
    <property type="protein sequence ID" value="KAI2389445.1"/>
    <property type="molecule type" value="Genomic_DNA"/>
</dbReference>
<proteinExistence type="predicted"/>
<protein>
    <submittedName>
        <fullName evidence="1">Pyridoxine biosynthesis protein</fullName>
        <ecNumber evidence="1">2.3.1.12</ecNumber>
    </submittedName>
</protein>
<comment type="caution">
    <text evidence="1">The sequence shown here is derived from an EMBL/GenBank/DDBJ whole genome shotgun (WGS) entry which is preliminary data.</text>
</comment>
<gene>
    <name evidence="1" type="primary">PDX1</name>
    <name evidence="1" type="ORF">LOY88_002164</name>
</gene>
<name>A0ACB8V084_9EURO</name>
<reference evidence="1" key="1">
    <citation type="journal article" date="2022" name="bioRxiv">
        <title>Population genetic analysis of Ophidiomyces ophidiicola, the causative agent of snake fungal disease, indicates recent introductions to the USA.</title>
        <authorList>
            <person name="Ladner J.T."/>
            <person name="Palmer J.M."/>
            <person name="Ettinger C.L."/>
            <person name="Stajich J.E."/>
            <person name="Farrell T.M."/>
            <person name="Glorioso B.M."/>
            <person name="Lawson B."/>
            <person name="Price S.J."/>
            <person name="Stengle A.G."/>
            <person name="Grear D.A."/>
            <person name="Lorch J.M."/>
        </authorList>
    </citation>
    <scope>NUCLEOTIDE SEQUENCE</scope>
    <source>
        <strain evidence="1">NWHC 24266-5</strain>
    </source>
</reference>
<keyword evidence="1" id="KW-0808">Transferase</keyword>
<organism evidence="1">
    <name type="scientific">Ophidiomyces ophidiicola</name>
    <dbReference type="NCBI Taxonomy" id="1387563"/>
    <lineage>
        <taxon>Eukaryota</taxon>
        <taxon>Fungi</taxon>
        <taxon>Dikarya</taxon>
        <taxon>Ascomycota</taxon>
        <taxon>Pezizomycotina</taxon>
        <taxon>Eurotiomycetes</taxon>
        <taxon>Eurotiomycetidae</taxon>
        <taxon>Onygenales</taxon>
        <taxon>Onygenaceae</taxon>
        <taxon>Ophidiomyces</taxon>
    </lineage>
</organism>
<keyword evidence="1" id="KW-0012">Acyltransferase</keyword>
<evidence type="ECO:0000313" key="1">
    <source>
        <dbReference type="EMBL" id="KAI2389445.1"/>
    </source>
</evidence>